<dbReference type="CDD" id="cd07560">
    <property type="entry name" value="Peptidase_S41_CPP"/>
    <property type="match status" value="1"/>
</dbReference>
<comment type="caution">
    <text evidence="9">The sequence shown here is derived from an EMBL/GenBank/DDBJ whole genome shotgun (WGS) entry which is preliminary data.</text>
</comment>
<evidence type="ECO:0000256" key="2">
    <source>
        <dbReference type="ARBA" id="ARBA00022670"/>
    </source>
</evidence>
<dbReference type="SMART" id="SM00245">
    <property type="entry name" value="TSPc"/>
    <property type="match status" value="1"/>
</dbReference>
<evidence type="ECO:0000256" key="4">
    <source>
        <dbReference type="ARBA" id="ARBA00022825"/>
    </source>
</evidence>
<dbReference type="Gene3D" id="2.30.42.10">
    <property type="match status" value="1"/>
</dbReference>
<dbReference type="CDD" id="cd06782">
    <property type="entry name" value="cpPDZ_CPP-like"/>
    <property type="match status" value="1"/>
</dbReference>
<dbReference type="Pfam" id="PF03572">
    <property type="entry name" value="Peptidase_S41"/>
    <property type="match status" value="1"/>
</dbReference>
<organism evidence="9 10">
    <name type="scientific">Neorhodopirellula pilleata</name>
    <dbReference type="NCBI Taxonomy" id="2714738"/>
    <lineage>
        <taxon>Bacteria</taxon>
        <taxon>Pseudomonadati</taxon>
        <taxon>Planctomycetota</taxon>
        <taxon>Planctomycetia</taxon>
        <taxon>Pirellulales</taxon>
        <taxon>Pirellulaceae</taxon>
        <taxon>Neorhodopirellula</taxon>
    </lineage>
</organism>
<dbReference type="Gene3D" id="3.90.226.10">
    <property type="entry name" value="2-enoyl-CoA Hydratase, Chain A, domain 1"/>
    <property type="match status" value="1"/>
</dbReference>
<reference evidence="9 10" key="1">
    <citation type="submission" date="2019-02" db="EMBL/GenBank/DDBJ databases">
        <title>Deep-cultivation of Planctomycetes and their phenomic and genomic characterization uncovers novel biology.</title>
        <authorList>
            <person name="Wiegand S."/>
            <person name="Jogler M."/>
            <person name="Boedeker C."/>
            <person name="Pinto D."/>
            <person name="Vollmers J."/>
            <person name="Rivas-Marin E."/>
            <person name="Kohn T."/>
            <person name="Peeters S.H."/>
            <person name="Heuer A."/>
            <person name="Rast P."/>
            <person name="Oberbeckmann S."/>
            <person name="Bunk B."/>
            <person name="Jeske O."/>
            <person name="Meyerdierks A."/>
            <person name="Storesund J.E."/>
            <person name="Kallscheuer N."/>
            <person name="Luecker S."/>
            <person name="Lage O.M."/>
            <person name="Pohl T."/>
            <person name="Merkel B.J."/>
            <person name="Hornburger P."/>
            <person name="Mueller R.-W."/>
            <person name="Bruemmer F."/>
            <person name="Labrenz M."/>
            <person name="Spormann A.M."/>
            <person name="Op Den Camp H."/>
            <person name="Overmann J."/>
            <person name="Amann R."/>
            <person name="Jetten M.S.M."/>
            <person name="Mascher T."/>
            <person name="Medema M.H."/>
            <person name="Devos D.P."/>
            <person name="Kaster A.-K."/>
            <person name="Ovreas L."/>
            <person name="Rohde M."/>
            <person name="Galperin M.Y."/>
            <person name="Jogler C."/>
        </authorList>
    </citation>
    <scope>NUCLEOTIDE SEQUENCE [LARGE SCALE GENOMIC DNA]</scope>
    <source>
        <strain evidence="9 10">Pla100</strain>
    </source>
</reference>
<dbReference type="Pfam" id="PF00595">
    <property type="entry name" value="PDZ"/>
    <property type="match status" value="1"/>
</dbReference>
<dbReference type="OrthoDB" id="9812068at2"/>
<dbReference type="SUPFAM" id="SSF50156">
    <property type="entry name" value="PDZ domain-like"/>
    <property type="match status" value="1"/>
</dbReference>
<dbReference type="GO" id="GO:0030288">
    <property type="term" value="C:outer membrane-bounded periplasmic space"/>
    <property type="evidence" value="ECO:0007669"/>
    <property type="project" value="TreeGrafter"/>
</dbReference>
<evidence type="ECO:0000313" key="9">
    <source>
        <dbReference type="EMBL" id="TWT96349.1"/>
    </source>
</evidence>
<keyword evidence="2 5" id="KW-0645">Protease</keyword>
<dbReference type="InterPro" id="IPR004447">
    <property type="entry name" value="Peptidase_S41A"/>
</dbReference>
<dbReference type="EMBL" id="SJPM01000005">
    <property type="protein sequence ID" value="TWT96349.1"/>
    <property type="molecule type" value="Genomic_DNA"/>
</dbReference>
<evidence type="ECO:0000256" key="5">
    <source>
        <dbReference type="RuleBase" id="RU004404"/>
    </source>
</evidence>
<dbReference type="Pfam" id="PF11818">
    <property type="entry name" value="DUF3340"/>
    <property type="match status" value="1"/>
</dbReference>
<dbReference type="InterPro" id="IPR029045">
    <property type="entry name" value="ClpP/crotonase-like_dom_sf"/>
</dbReference>
<feature type="region of interest" description="Disordered" evidence="7">
    <location>
        <begin position="1"/>
        <end position="22"/>
    </location>
</feature>
<sequence>MLHRPALVVPGRPSAHRSQSQAAPPSCRWISFLSRSARTTLAVIATTGAIVGTGTTLPSLNAQETTLPQAVPLETQSASREQARPPINAAAPVALPKPAPQDGVVSRLIARLMPSEHVSGKDLNDELSQRALQLYVEAFDPLKLYFLQSDIDQFQRYAAVVDDHVKAGNLDLAYYIFEQFTRRVDQRVETIRELLKGEFDFNIDEDVVIDREAAQYAKNDDEARDRWRRQLKLSLLDLKDADDPVVGQEARDQLMRRYDRYAARWKGTSSDDILEMFLTSVTSSYDPHSTYMSPATLEDFSISMRLNLDGIGASLGEKDGMTQVKQIIPGGAADGHGKLKPDDIIVSVGQGDSGEMIDIIEMPLKEVVKLIRGKAGSVVRLGVKPGGSGNVEIYEIVRARVELEDSAARGQVIEHTLPGSGTMKLGYINLPSFYMDMESAKRNETDFRSSTRDVAKLLEDFKRQNVGGVVLDLSRNGGGSLTEAISLTGLFIDQGPVVQVKDANGSVQKYDDDQIGTVWDGPLVVLTSKLSASASEILAGAIRDYRRGLVVGDPQTHGKGTVQTLMDIGQSLFRIKRANYGALKVTLQQFYLPDGESTQLKGVPADIVLPSLTAKMPVAEGDLEYALEHDRVNPARHNLYRMVPTDVVNNLRVSSQKRIAENEEFADLMRRIELYVQQKDQATISINETKFMERRAELNAQKEDEKEELEQQLATEVVFQDTYYNQEVLNVTHQYVDALRAQNLARAN</sequence>
<dbReference type="Proteomes" id="UP000316213">
    <property type="component" value="Unassembled WGS sequence"/>
</dbReference>
<keyword evidence="3 5" id="KW-0378">Hydrolase</keyword>
<dbReference type="PANTHER" id="PTHR32060">
    <property type="entry name" value="TAIL-SPECIFIC PROTEASE"/>
    <property type="match status" value="1"/>
</dbReference>
<gene>
    <name evidence="9" type="primary">prc</name>
    <name evidence="9" type="ORF">Pla100_28260</name>
</gene>
<dbReference type="InterPro" id="IPR001478">
    <property type="entry name" value="PDZ"/>
</dbReference>
<dbReference type="EC" id="3.4.21.102" evidence="9"/>
<dbReference type="PANTHER" id="PTHR32060:SF22">
    <property type="entry name" value="CARBOXYL-TERMINAL-PROCESSING PEPTIDASE 3, CHLOROPLASTIC"/>
    <property type="match status" value="1"/>
</dbReference>
<dbReference type="AlphaFoldDB" id="A0A5C6A9W2"/>
<dbReference type="NCBIfam" id="TIGR00225">
    <property type="entry name" value="prc"/>
    <property type="match status" value="1"/>
</dbReference>
<evidence type="ECO:0000256" key="1">
    <source>
        <dbReference type="ARBA" id="ARBA00009179"/>
    </source>
</evidence>
<name>A0A5C6A9W2_9BACT</name>
<dbReference type="GO" id="GO:0007165">
    <property type="term" value="P:signal transduction"/>
    <property type="evidence" value="ECO:0007669"/>
    <property type="project" value="TreeGrafter"/>
</dbReference>
<dbReference type="SUPFAM" id="SSF52096">
    <property type="entry name" value="ClpP/crotonase"/>
    <property type="match status" value="1"/>
</dbReference>
<accession>A0A5C6A9W2</accession>
<protein>
    <submittedName>
        <fullName evidence="9">Tail-specific protease</fullName>
        <ecNumber evidence="9">3.4.21.102</ecNumber>
    </submittedName>
</protein>
<evidence type="ECO:0000259" key="8">
    <source>
        <dbReference type="PROSITE" id="PS50106"/>
    </source>
</evidence>
<dbReference type="InterPro" id="IPR005151">
    <property type="entry name" value="Tail-specific_protease"/>
</dbReference>
<feature type="domain" description="PDZ" evidence="8">
    <location>
        <begin position="301"/>
        <end position="378"/>
    </location>
</feature>
<dbReference type="RefSeq" id="WP_146578283.1">
    <property type="nucleotide sequence ID" value="NZ_SJPM01000005.1"/>
</dbReference>
<evidence type="ECO:0000256" key="6">
    <source>
        <dbReference type="SAM" id="Coils"/>
    </source>
</evidence>
<proteinExistence type="inferred from homology"/>
<dbReference type="PROSITE" id="PS50106">
    <property type="entry name" value="PDZ"/>
    <property type="match status" value="1"/>
</dbReference>
<keyword evidence="6" id="KW-0175">Coiled coil</keyword>
<dbReference type="InterPro" id="IPR036034">
    <property type="entry name" value="PDZ_sf"/>
</dbReference>
<dbReference type="FunFam" id="3.90.226.10:FF:000090">
    <property type="entry name" value="Tail-specific protease"/>
    <property type="match status" value="1"/>
</dbReference>
<dbReference type="InterPro" id="IPR040573">
    <property type="entry name" value="TSP_N"/>
</dbReference>
<comment type="similarity">
    <text evidence="1 5">Belongs to the peptidase S41A family.</text>
</comment>
<keyword evidence="4 5" id="KW-0720">Serine protease</keyword>
<feature type="coiled-coil region" evidence="6">
    <location>
        <begin position="688"/>
        <end position="715"/>
    </location>
</feature>
<evidence type="ECO:0000313" key="10">
    <source>
        <dbReference type="Proteomes" id="UP000316213"/>
    </source>
</evidence>
<dbReference type="SMART" id="SM00228">
    <property type="entry name" value="PDZ"/>
    <property type="match status" value="1"/>
</dbReference>
<keyword evidence="10" id="KW-1185">Reference proteome</keyword>
<dbReference type="GO" id="GO:0004252">
    <property type="term" value="F:serine-type endopeptidase activity"/>
    <property type="evidence" value="ECO:0007669"/>
    <property type="project" value="UniProtKB-EC"/>
</dbReference>
<dbReference type="Pfam" id="PF17804">
    <property type="entry name" value="TSP_NTD"/>
    <property type="match status" value="1"/>
</dbReference>
<evidence type="ECO:0000256" key="7">
    <source>
        <dbReference type="SAM" id="MobiDB-lite"/>
    </source>
</evidence>
<evidence type="ECO:0000256" key="3">
    <source>
        <dbReference type="ARBA" id="ARBA00022801"/>
    </source>
</evidence>
<dbReference type="InterPro" id="IPR020992">
    <property type="entry name" value="Tail_Prtase_C"/>
</dbReference>
<dbReference type="GO" id="GO:0006508">
    <property type="term" value="P:proteolysis"/>
    <property type="evidence" value="ECO:0007669"/>
    <property type="project" value="UniProtKB-KW"/>
</dbReference>